<dbReference type="Pfam" id="PF13365">
    <property type="entry name" value="Trypsin_2"/>
    <property type="match status" value="1"/>
</dbReference>
<reference evidence="5 6" key="1">
    <citation type="submission" date="2019-02" db="EMBL/GenBank/DDBJ databases">
        <title>Deep-cultivation of Planctomycetes and their phenomic and genomic characterization uncovers novel biology.</title>
        <authorList>
            <person name="Wiegand S."/>
            <person name="Jogler M."/>
            <person name="Boedeker C."/>
            <person name="Pinto D."/>
            <person name="Vollmers J."/>
            <person name="Rivas-Marin E."/>
            <person name="Kohn T."/>
            <person name="Peeters S.H."/>
            <person name="Heuer A."/>
            <person name="Rast P."/>
            <person name="Oberbeckmann S."/>
            <person name="Bunk B."/>
            <person name="Jeske O."/>
            <person name="Meyerdierks A."/>
            <person name="Storesund J.E."/>
            <person name="Kallscheuer N."/>
            <person name="Luecker S."/>
            <person name="Lage O.M."/>
            <person name="Pohl T."/>
            <person name="Merkel B.J."/>
            <person name="Hornburger P."/>
            <person name="Mueller R.-W."/>
            <person name="Bruemmer F."/>
            <person name="Labrenz M."/>
            <person name="Spormann A.M."/>
            <person name="Op den Camp H."/>
            <person name="Overmann J."/>
            <person name="Amann R."/>
            <person name="Jetten M.S.M."/>
            <person name="Mascher T."/>
            <person name="Medema M.H."/>
            <person name="Devos D.P."/>
            <person name="Kaster A.-K."/>
            <person name="Ovreas L."/>
            <person name="Rohde M."/>
            <person name="Galperin M.Y."/>
            <person name="Jogler C."/>
        </authorList>
    </citation>
    <scope>NUCLEOTIDE SEQUENCE [LARGE SCALE GENOMIC DNA]</scope>
    <source>
        <strain evidence="5 6">Poly30</strain>
    </source>
</reference>
<dbReference type="GO" id="GO:0004252">
    <property type="term" value="F:serine-type endopeptidase activity"/>
    <property type="evidence" value="ECO:0007669"/>
    <property type="project" value="InterPro"/>
</dbReference>
<evidence type="ECO:0000256" key="3">
    <source>
        <dbReference type="ARBA" id="ARBA00022801"/>
    </source>
</evidence>
<dbReference type="SUPFAM" id="SSF50494">
    <property type="entry name" value="Trypsin-like serine proteases"/>
    <property type="match status" value="1"/>
</dbReference>
<dbReference type="Gene3D" id="2.30.42.10">
    <property type="match status" value="1"/>
</dbReference>
<evidence type="ECO:0000256" key="1">
    <source>
        <dbReference type="ARBA" id="ARBA00010541"/>
    </source>
</evidence>
<evidence type="ECO:0000313" key="6">
    <source>
        <dbReference type="Proteomes" id="UP000320390"/>
    </source>
</evidence>
<dbReference type="PRINTS" id="PR00834">
    <property type="entry name" value="PROTEASES2C"/>
</dbReference>
<dbReference type="EC" id="3.4.21.107" evidence="5"/>
<feature type="domain" description="PDZ" evidence="4">
    <location>
        <begin position="262"/>
        <end position="349"/>
    </location>
</feature>
<dbReference type="Proteomes" id="UP000320390">
    <property type="component" value="Chromosome"/>
</dbReference>
<dbReference type="InterPro" id="IPR009003">
    <property type="entry name" value="Peptidase_S1_PA"/>
</dbReference>
<evidence type="ECO:0000313" key="5">
    <source>
        <dbReference type="EMBL" id="QDV08675.1"/>
    </source>
</evidence>
<keyword evidence="3 5" id="KW-0378">Hydrolase</keyword>
<dbReference type="InterPro" id="IPR001478">
    <property type="entry name" value="PDZ"/>
</dbReference>
<dbReference type="GO" id="GO:0006508">
    <property type="term" value="P:proteolysis"/>
    <property type="evidence" value="ECO:0007669"/>
    <property type="project" value="UniProtKB-KW"/>
</dbReference>
<sequence length="361" mass="38483">MGWKIPALAALLAAAFGAGRQTSILEPGPASQERAASDPLDPRAAAEQVSLAFQAASAEAAQSVVQIRSYRQRRDSWRPHQEGSGVVVSDDGQIVTNHHVVDGGTRFEIVFTDGSKAPAKLLGSDDSVDLALLQLEGPIPSPNGLPLRPMPLRTELPPVGELVLAVGNPLSLGHTVTLGVVNGHGRSNLDIAEYENYIQTDAAINPGNSGGPLVDVQGRAIGITVAVGLESNNDGGLAFAIPASMVRRVIDDIVEHGRVRRAYLGVQTVRSYLVERTLEEDRRSGYDGFSRVKVKDSIANTPAARAGIRAGDIILKLGDNEIRGTQTYFNALIEADPEDTIEITLWRAGRTLTKSVKLAER</sequence>
<dbReference type="Pfam" id="PF13180">
    <property type="entry name" value="PDZ_2"/>
    <property type="match status" value="1"/>
</dbReference>
<dbReference type="RefSeq" id="WP_419190432.1">
    <property type="nucleotide sequence ID" value="NZ_CP036434.1"/>
</dbReference>
<dbReference type="InterPro" id="IPR036034">
    <property type="entry name" value="PDZ_sf"/>
</dbReference>
<proteinExistence type="inferred from homology"/>
<accession>A0A518EX56</accession>
<gene>
    <name evidence="5" type="primary">degP1</name>
    <name evidence="5" type="ORF">Poly30_42280</name>
</gene>
<keyword evidence="2 5" id="KW-0645">Protease</keyword>
<name>A0A518EX56_9BACT</name>
<evidence type="ECO:0000259" key="4">
    <source>
        <dbReference type="SMART" id="SM00228"/>
    </source>
</evidence>
<dbReference type="PANTHER" id="PTHR43343:SF3">
    <property type="entry name" value="PROTEASE DO-LIKE 8, CHLOROPLASTIC"/>
    <property type="match status" value="1"/>
</dbReference>
<dbReference type="AlphaFoldDB" id="A0A518EX56"/>
<dbReference type="SMART" id="SM00228">
    <property type="entry name" value="PDZ"/>
    <property type="match status" value="1"/>
</dbReference>
<organism evidence="5 6">
    <name type="scientific">Saltatorellus ferox</name>
    <dbReference type="NCBI Taxonomy" id="2528018"/>
    <lineage>
        <taxon>Bacteria</taxon>
        <taxon>Pseudomonadati</taxon>
        <taxon>Planctomycetota</taxon>
        <taxon>Planctomycetia</taxon>
        <taxon>Planctomycetia incertae sedis</taxon>
        <taxon>Saltatorellus</taxon>
    </lineage>
</organism>
<keyword evidence="6" id="KW-1185">Reference proteome</keyword>
<dbReference type="InterPro" id="IPR051201">
    <property type="entry name" value="Chloro_Bact_Ser_Proteases"/>
</dbReference>
<dbReference type="SUPFAM" id="SSF50156">
    <property type="entry name" value="PDZ domain-like"/>
    <property type="match status" value="1"/>
</dbReference>
<dbReference type="EMBL" id="CP036434">
    <property type="protein sequence ID" value="QDV08675.1"/>
    <property type="molecule type" value="Genomic_DNA"/>
</dbReference>
<dbReference type="InterPro" id="IPR001940">
    <property type="entry name" value="Peptidase_S1C"/>
</dbReference>
<dbReference type="PANTHER" id="PTHR43343">
    <property type="entry name" value="PEPTIDASE S12"/>
    <property type="match status" value="1"/>
</dbReference>
<comment type="similarity">
    <text evidence="1">Belongs to the peptidase S1C family.</text>
</comment>
<evidence type="ECO:0000256" key="2">
    <source>
        <dbReference type="ARBA" id="ARBA00022670"/>
    </source>
</evidence>
<dbReference type="InterPro" id="IPR043504">
    <property type="entry name" value="Peptidase_S1_PA_chymotrypsin"/>
</dbReference>
<protein>
    <submittedName>
        <fullName evidence="5">Putative periplasmic serine endoprotease DegP-like</fullName>
        <ecNumber evidence="5">3.4.21.107</ecNumber>
    </submittedName>
</protein>
<dbReference type="Gene3D" id="2.40.10.10">
    <property type="entry name" value="Trypsin-like serine proteases"/>
    <property type="match status" value="2"/>
</dbReference>